<proteinExistence type="inferred from homology"/>
<accession>A0A9P0J2W4</accession>
<dbReference type="InterPro" id="IPR036186">
    <property type="entry name" value="Serpin_sf"/>
</dbReference>
<dbReference type="PANTHER" id="PTHR11461">
    <property type="entry name" value="SERINE PROTEASE INHIBITOR, SERPIN"/>
    <property type="match status" value="1"/>
</dbReference>
<keyword evidence="2" id="KW-0722">Serine protease inhibitor</keyword>
<dbReference type="OrthoDB" id="9518664at2759"/>
<gene>
    <name evidence="5" type="ORF">APHIGO_LOCUS7307</name>
</gene>
<evidence type="ECO:0000313" key="5">
    <source>
        <dbReference type="EMBL" id="CAH1726407.1"/>
    </source>
</evidence>
<comment type="similarity">
    <text evidence="3">Belongs to the serpin family.</text>
</comment>
<evidence type="ECO:0000256" key="1">
    <source>
        <dbReference type="ARBA" id="ARBA00022690"/>
    </source>
</evidence>
<dbReference type="GO" id="GO:0004867">
    <property type="term" value="F:serine-type endopeptidase inhibitor activity"/>
    <property type="evidence" value="ECO:0007669"/>
    <property type="project" value="UniProtKB-KW"/>
</dbReference>
<dbReference type="InterPro" id="IPR023795">
    <property type="entry name" value="Serpin_CS"/>
</dbReference>
<dbReference type="SMART" id="SM00093">
    <property type="entry name" value="SERPIN"/>
    <property type="match status" value="1"/>
</dbReference>
<dbReference type="Proteomes" id="UP001154329">
    <property type="component" value="Chromosome 2"/>
</dbReference>
<reference evidence="5" key="2">
    <citation type="submission" date="2022-10" db="EMBL/GenBank/DDBJ databases">
        <authorList>
            <consortium name="ENA_rothamsted_submissions"/>
            <consortium name="culmorum"/>
            <person name="King R."/>
        </authorList>
    </citation>
    <scope>NUCLEOTIDE SEQUENCE</scope>
</reference>
<evidence type="ECO:0000313" key="6">
    <source>
        <dbReference type="Proteomes" id="UP001154329"/>
    </source>
</evidence>
<dbReference type="CDD" id="cd00172">
    <property type="entry name" value="serpin"/>
    <property type="match status" value="1"/>
</dbReference>
<dbReference type="PROSITE" id="PS00284">
    <property type="entry name" value="SERPIN"/>
    <property type="match status" value="1"/>
</dbReference>
<dbReference type="AlphaFoldDB" id="A0A9P0J2W4"/>
<dbReference type="Gene3D" id="2.30.39.10">
    <property type="entry name" value="Alpha-1-antitrypsin, domain 1"/>
    <property type="match status" value="1"/>
</dbReference>
<evidence type="ECO:0000256" key="3">
    <source>
        <dbReference type="RuleBase" id="RU000411"/>
    </source>
</evidence>
<dbReference type="Gene3D" id="3.30.497.10">
    <property type="entry name" value="Antithrombin, subunit I, domain 2"/>
    <property type="match status" value="1"/>
</dbReference>
<keyword evidence="6" id="KW-1185">Reference proteome</keyword>
<name>A0A9P0J2W4_APHGO</name>
<dbReference type="PANTHER" id="PTHR11461:SF342">
    <property type="entry name" value="SERINE PROTEASE INHIBITOR 28DC"/>
    <property type="match status" value="1"/>
</dbReference>
<feature type="domain" description="Serpin" evidence="4">
    <location>
        <begin position="149"/>
        <end position="528"/>
    </location>
</feature>
<evidence type="ECO:0000259" key="4">
    <source>
        <dbReference type="SMART" id="SM00093"/>
    </source>
</evidence>
<dbReference type="Pfam" id="PF00079">
    <property type="entry name" value="Serpin"/>
    <property type="match status" value="1"/>
</dbReference>
<dbReference type="GO" id="GO:0005615">
    <property type="term" value="C:extracellular space"/>
    <property type="evidence" value="ECO:0007669"/>
    <property type="project" value="InterPro"/>
</dbReference>
<protein>
    <recommendedName>
        <fullName evidence="4">Serpin domain-containing protein</fullName>
    </recommendedName>
</protein>
<dbReference type="SUPFAM" id="SSF56574">
    <property type="entry name" value="Serpins"/>
    <property type="match status" value="1"/>
</dbReference>
<sequence>MLPVGPTAEMWSKMLLLSLNIYILLSIVDGNKIVFLDPMVKTNETLALNENGTKNEIKPMSSMFSDIIFNETRPMSSMFLDKIINETKSMKINPMMNETKTMNETKIMNETKTMNETVHQHVQNNSTSNNVEVLSLGLLDATLNIDRSIDSLQSLYTSNRDTNIVISPICMAAAMSLVLLGAKGETKIEVGKLFGYDVETINHLADNNSQNFKNLGLLLNYFQANSGEKLGSEVNLAKAIFVQNGYNITKNFIKAADEYLNSKLITVNFKSDGEHTKHIINQWVSNETRGKINDIMPDIPPSDTKTIIASALYFTGEWENPFFINYTRIKPFCYGPNTGDKKSSRQNKDCVFVPMMVGSSEVLFHKNEELEFKAIGLPYKGNQFITYFVLPDTNVSLRGLIAKMNGKVLKNITKNTKLAEFTYFVPKMTLKSLINLRPVLQNIGINKMFDPLKADLSDMAIDPGSYISDILHQVEIDINEIGTVASAATVVTITRGGQAIFNVNKPFVFFIHHVPSDTIVFWSTIYKPTPYSITPPNLNPYKKT</sequence>
<dbReference type="InterPro" id="IPR042178">
    <property type="entry name" value="Serpin_sf_1"/>
</dbReference>
<organism evidence="5 6">
    <name type="scientific">Aphis gossypii</name>
    <name type="common">Cotton aphid</name>
    <dbReference type="NCBI Taxonomy" id="80765"/>
    <lineage>
        <taxon>Eukaryota</taxon>
        <taxon>Metazoa</taxon>
        <taxon>Ecdysozoa</taxon>
        <taxon>Arthropoda</taxon>
        <taxon>Hexapoda</taxon>
        <taxon>Insecta</taxon>
        <taxon>Pterygota</taxon>
        <taxon>Neoptera</taxon>
        <taxon>Paraneoptera</taxon>
        <taxon>Hemiptera</taxon>
        <taxon>Sternorrhyncha</taxon>
        <taxon>Aphidomorpha</taxon>
        <taxon>Aphidoidea</taxon>
        <taxon>Aphididae</taxon>
        <taxon>Aphidini</taxon>
        <taxon>Aphis</taxon>
        <taxon>Aphis</taxon>
    </lineage>
</organism>
<keyword evidence="1" id="KW-0646">Protease inhibitor</keyword>
<reference evidence="5" key="1">
    <citation type="submission" date="2022-02" db="EMBL/GenBank/DDBJ databases">
        <authorList>
            <person name="King R."/>
        </authorList>
    </citation>
    <scope>NUCLEOTIDE SEQUENCE</scope>
</reference>
<evidence type="ECO:0000256" key="2">
    <source>
        <dbReference type="ARBA" id="ARBA00022900"/>
    </source>
</evidence>
<dbReference type="EMBL" id="OU899035">
    <property type="protein sequence ID" value="CAH1726407.1"/>
    <property type="molecule type" value="Genomic_DNA"/>
</dbReference>
<dbReference type="InterPro" id="IPR042185">
    <property type="entry name" value="Serpin_sf_2"/>
</dbReference>
<dbReference type="InterPro" id="IPR000215">
    <property type="entry name" value="Serpin_fam"/>
</dbReference>
<dbReference type="InterPro" id="IPR023796">
    <property type="entry name" value="Serpin_dom"/>
</dbReference>